<protein>
    <submittedName>
        <fullName evidence="1">Uncharacterized protein</fullName>
    </submittedName>
</protein>
<dbReference type="VEuPathDB" id="VectorBase:AMIN014249"/>
<accession>A0A182WNF9</accession>
<proteinExistence type="predicted"/>
<organism evidence="1 2">
    <name type="scientific">Anopheles minimus</name>
    <dbReference type="NCBI Taxonomy" id="112268"/>
    <lineage>
        <taxon>Eukaryota</taxon>
        <taxon>Metazoa</taxon>
        <taxon>Ecdysozoa</taxon>
        <taxon>Arthropoda</taxon>
        <taxon>Hexapoda</taxon>
        <taxon>Insecta</taxon>
        <taxon>Pterygota</taxon>
        <taxon>Neoptera</taxon>
        <taxon>Endopterygota</taxon>
        <taxon>Diptera</taxon>
        <taxon>Nematocera</taxon>
        <taxon>Culicoidea</taxon>
        <taxon>Culicidae</taxon>
        <taxon>Anophelinae</taxon>
        <taxon>Anopheles</taxon>
    </lineage>
</organism>
<dbReference type="EnsemblMetazoa" id="AMIN014249-RA">
    <property type="protein sequence ID" value="AMIN014249-PA"/>
    <property type="gene ID" value="AMIN014249"/>
</dbReference>
<dbReference type="Proteomes" id="UP000075920">
    <property type="component" value="Unassembled WGS sequence"/>
</dbReference>
<keyword evidence="2" id="KW-1185">Reference proteome</keyword>
<name>A0A182WNF9_9DIPT</name>
<dbReference type="AlphaFoldDB" id="A0A182WNF9"/>
<sequence length="54" mass="6299">KNKIYRALGHFDIKSRRIFSLSLSFPDCLLHSSCLQMDVAVKRVKQKQQGHWSP</sequence>
<evidence type="ECO:0000313" key="2">
    <source>
        <dbReference type="Proteomes" id="UP000075920"/>
    </source>
</evidence>
<reference evidence="1" key="2">
    <citation type="submission" date="2020-05" db="UniProtKB">
        <authorList>
            <consortium name="EnsemblMetazoa"/>
        </authorList>
    </citation>
    <scope>IDENTIFICATION</scope>
    <source>
        <strain evidence="1">MINIMUS1</strain>
    </source>
</reference>
<reference evidence="2" key="1">
    <citation type="submission" date="2013-03" db="EMBL/GenBank/DDBJ databases">
        <title>The Genome Sequence of Anopheles minimus MINIMUS1.</title>
        <authorList>
            <consortium name="The Broad Institute Genomics Platform"/>
            <person name="Neafsey D.E."/>
            <person name="Walton C."/>
            <person name="Walker B."/>
            <person name="Young S.K."/>
            <person name="Zeng Q."/>
            <person name="Gargeya S."/>
            <person name="Fitzgerald M."/>
            <person name="Haas B."/>
            <person name="Abouelleil A."/>
            <person name="Allen A.W."/>
            <person name="Alvarado L."/>
            <person name="Arachchi H.M."/>
            <person name="Berlin A.M."/>
            <person name="Chapman S.B."/>
            <person name="Gainer-Dewar J."/>
            <person name="Goldberg J."/>
            <person name="Griggs A."/>
            <person name="Gujja S."/>
            <person name="Hansen M."/>
            <person name="Howarth C."/>
            <person name="Imamovic A."/>
            <person name="Ireland A."/>
            <person name="Larimer J."/>
            <person name="McCowan C."/>
            <person name="Murphy C."/>
            <person name="Pearson M."/>
            <person name="Poon T.W."/>
            <person name="Priest M."/>
            <person name="Roberts A."/>
            <person name="Saif S."/>
            <person name="Shea T."/>
            <person name="Sisk P."/>
            <person name="Sykes S."/>
            <person name="Wortman J."/>
            <person name="Nusbaum C."/>
            <person name="Birren B."/>
        </authorList>
    </citation>
    <scope>NUCLEOTIDE SEQUENCE [LARGE SCALE GENOMIC DNA]</scope>
    <source>
        <strain evidence="2">MINIMUS1</strain>
    </source>
</reference>
<evidence type="ECO:0000313" key="1">
    <source>
        <dbReference type="EnsemblMetazoa" id="AMIN014249-PA"/>
    </source>
</evidence>